<accession>A0A0G4FYW5</accession>
<dbReference type="AlphaFoldDB" id="A0A0G4FYW5"/>
<evidence type="ECO:0000313" key="3">
    <source>
        <dbReference type="EMBL" id="CEM20725.1"/>
    </source>
</evidence>
<proteinExistence type="predicted"/>
<dbReference type="PROSITE" id="PS51166">
    <property type="entry name" value="CBM20"/>
    <property type="match status" value="1"/>
</dbReference>
<dbReference type="InterPro" id="IPR013783">
    <property type="entry name" value="Ig-like_fold"/>
</dbReference>
<feature type="region of interest" description="Disordered" evidence="1">
    <location>
        <begin position="488"/>
        <end position="508"/>
    </location>
</feature>
<dbReference type="Pfam" id="PF00686">
    <property type="entry name" value="CBM_20"/>
    <property type="match status" value="1"/>
</dbReference>
<dbReference type="EMBL" id="CDMZ01000749">
    <property type="protein sequence ID" value="CEM20725.1"/>
    <property type="molecule type" value="Genomic_DNA"/>
</dbReference>
<feature type="compositionally biased region" description="Polar residues" evidence="1">
    <location>
        <begin position="206"/>
        <end position="222"/>
    </location>
</feature>
<feature type="region of interest" description="Disordered" evidence="1">
    <location>
        <begin position="206"/>
        <end position="260"/>
    </location>
</feature>
<organism evidence="3">
    <name type="scientific">Chromera velia CCMP2878</name>
    <dbReference type="NCBI Taxonomy" id="1169474"/>
    <lineage>
        <taxon>Eukaryota</taxon>
        <taxon>Sar</taxon>
        <taxon>Alveolata</taxon>
        <taxon>Colpodellida</taxon>
        <taxon>Chromeraceae</taxon>
        <taxon>Chromera</taxon>
    </lineage>
</organism>
<reference evidence="3" key="1">
    <citation type="submission" date="2014-11" db="EMBL/GenBank/DDBJ databases">
        <authorList>
            <person name="Otto D Thomas"/>
            <person name="Naeem Raeece"/>
        </authorList>
    </citation>
    <scope>NUCLEOTIDE SEQUENCE</scope>
</reference>
<evidence type="ECO:0000256" key="1">
    <source>
        <dbReference type="SAM" id="MobiDB-lite"/>
    </source>
</evidence>
<dbReference type="Gene3D" id="2.60.40.10">
    <property type="entry name" value="Immunoglobulins"/>
    <property type="match status" value="1"/>
</dbReference>
<feature type="compositionally biased region" description="Low complexity" evidence="1">
    <location>
        <begin position="683"/>
        <end position="694"/>
    </location>
</feature>
<feature type="region of interest" description="Disordered" evidence="1">
    <location>
        <begin position="683"/>
        <end position="702"/>
    </location>
</feature>
<gene>
    <name evidence="3" type="ORF">Cvel_19463</name>
</gene>
<dbReference type="SUPFAM" id="SSF49452">
    <property type="entry name" value="Starch-binding domain-like"/>
    <property type="match status" value="1"/>
</dbReference>
<feature type="domain" description="CBM20" evidence="2">
    <location>
        <begin position="2"/>
        <end position="119"/>
    </location>
</feature>
<dbReference type="PhylomeDB" id="A0A0G4FYW5"/>
<name>A0A0G4FYW5_9ALVE</name>
<protein>
    <recommendedName>
        <fullName evidence="2">CBM20 domain-containing protein</fullName>
    </recommendedName>
</protein>
<dbReference type="InterPro" id="IPR002044">
    <property type="entry name" value="CBM20"/>
</dbReference>
<evidence type="ECO:0000259" key="2">
    <source>
        <dbReference type="PROSITE" id="PS51166"/>
    </source>
</evidence>
<sequence length="842" mass="88593">MTEVETGGGVVFACTGVEPREGQTLVVVGSSSELGGWDVSRGITLQRVKNPAFPGVWMSFPMFHSASSQVLFQFALVGPSASHSSVGGSLVDSPDSFEVASAITVDASTEGRSGDLWEPLGCGLREVEVVDGGLVLFGGRWGEGGTQVTPLTWEDMVQAQQELEQDSLPDVSSEHNAKDELQRAEVFRGGDVADTTAEADKVPHSLSTLPSVHSSPCPTFASSHRWGGRRISQPVQCPPRRSRASGQQGGGRSGQLPKRQIGETSVACIAVAPDPETPDTLMASVESVQEGDGVPSRWGGGRFEIPPVSECLQGGGYGVMRGRRGDGVSDQALRFGPAALTRGDGMGGEEDEMLGGKIAENVSGLTGGYDSVFVPSLLVGKRQQIPREPPTEEQSMSAVVEGPKRRRLLCVSPAVSASHSDMRGGLGAEASVRERSLSTGVFATVPKEQSRSQESRASFDSVALSLGVHCTKAFQGDRVCRLVEKGKRERRLTERGGASENGKGSRGVIDKSVNYPHVELKKWEGAQVYADGLSFDRQSEYNRSDEKEKMGRRVTACGGTSENGKSFKEAERANCPQAELKKCESAQSCEEGLTSSRQSEYNQQHHVCAAGARGDIGLRGGGKKRECTGEVKRDRGGNILYARNVEEETSVSTVVSGIGAEIAGGRASVSTVEGVISARSAGGRGSVSTVGSGTNARSAGGRGSVSTVASALSARIAEGRVFVNTADSALSARIAAERASASMVASALSARSVEGQASASTAVDALSARIAAGGGNICEHGRLDGRQRYYCQYSGGKGIGVHRRDGRFCQEFKRSPPAPFLFVCPVQPLFFLPFSLCLSMNG</sequence>
<dbReference type="GO" id="GO:2001070">
    <property type="term" value="F:starch binding"/>
    <property type="evidence" value="ECO:0007669"/>
    <property type="project" value="InterPro"/>
</dbReference>
<dbReference type="VEuPathDB" id="CryptoDB:Cvel_19463"/>
<dbReference type="InterPro" id="IPR013784">
    <property type="entry name" value="Carb-bd-like_fold"/>
</dbReference>